<dbReference type="EMBL" id="SRHE01000040">
    <property type="protein sequence ID" value="TWW12134.1"/>
    <property type="molecule type" value="Genomic_DNA"/>
</dbReference>
<gene>
    <name evidence="1" type="ORF">E3A20_03620</name>
</gene>
<reference evidence="1 2" key="2">
    <citation type="submission" date="2019-08" db="EMBL/GenBank/DDBJ databases">
        <authorList>
            <person name="Henke P."/>
        </authorList>
    </citation>
    <scope>NUCLEOTIDE SEQUENCE [LARGE SCALE GENOMIC DNA]</scope>
    <source>
        <strain evidence="1">Phe10_nw2017</strain>
    </source>
</reference>
<protein>
    <submittedName>
        <fullName evidence="1">Uncharacterized protein</fullName>
    </submittedName>
</protein>
<dbReference type="AlphaFoldDB" id="A0A5C6MGN2"/>
<evidence type="ECO:0000313" key="2">
    <source>
        <dbReference type="Proteomes" id="UP000321083"/>
    </source>
</evidence>
<keyword evidence="2" id="KW-1185">Reference proteome</keyword>
<sequence>ESWQRRAEELAGAERGMAELQIGRAMVRLREDDRAAVSLLWMPLTAPLDPWHCRRVLMDAVEVLERSGRPEDGMRLQAEIESWGAGAAQGAGVR</sequence>
<comment type="caution">
    <text evidence="1">The sequence shown here is derived from an EMBL/GenBank/DDBJ whole genome shotgun (WGS) entry which is preliminary data.</text>
</comment>
<feature type="non-terminal residue" evidence="1">
    <location>
        <position position="1"/>
    </location>
</feature>
<accession>A0A5C6MGN2</accession>
<dbReference type="Proteomes" id="UP000321083">
    <property type="component" value="Unassembled WGS sequence"/>
</dbReference>
<reference evidence="1 2" key="1">
    <citation type="submission" date="2019-08" db="EMBL/GenBank/DDBJ databases">
        <title>100 year-old enigma solved: identification of Planctomyces bekefii, the type genus and species of the phylum Planctomycetes.</title>
        <authorList>
            <person name="Svetlana D.N."/>
            <person name="Overmann J."/>
        </authorList>
    </citation>
    <scope>NUCLEOTIDE SEQUENCE [LARGE SCALE GENOMIC DNA]</scope>
    <source>
        <strain evidence="1">Phe10_nw2017</strain>
    </source>
</reference>
<evidence type="ECO:0000313" key="1">
    <source>
        <dbReference type="EMBL" id="TWW12134.1"/>
    </source>
</evidence>
<organism evidence="1 2">
    <name type="scientific">Planctomyces bekefii</name>
    <dbReference type="NCBI Taxonomy" id="1653850"/>
    <lineage>
        <taxon>Bacteria</taxon>
        <taxon>Pseudomonadati</taxon>
        <taxon>Planctomycetota</taxon>
        <taxon>Planctomycetia</taxon>
        <taxon>Planctomycetales</taxon>
        <taxon>Planctomycetaceae</taxon>
        <taxon>Planctomyces</taxon>
    </lineage>
</organism>
<name>A0A5C6MGN2_9PLAN</name>
<proteinExistence type="predicted"/>